<organism evidence="1 2">
    <name type="scientific">Glycomyces artemisiae</name>
    <dbReference type="NCBI Taxonomy" id="1076443"/>
    <lineage>
        <taxon>Bacteria</taxon>
        <taxon>Bacillati</taxon>
        <taxon>Actinomycetota</taxon>
        <taxon>Actinomycetes</taxon>
        <taxon>Glycomycetales</taxon>
        <taxon>Glycomycetaceae</taxon>
        <taxon>Glycomyces</taxon>
    </lineage>
</organism>
<gene>
    <name evidence="1" type="ORF">HOQ43_10900</name>
</gene>
<dbReference type="AlphaFoldDB" id="A0A850C6Q7"/>
<name>A0A850C6Q7_9ACTN</name>
<sequence length="106" mass="11045">MAVPAPFRQHSVVIEPRTGDGPYGPVYGPEVTVTGCWVEDKRQYVRDASGAEVLSESSVYTDPGVDCPPGSRVTLPTRVALAISTAHMDAGAGPLAPLAHVVIACT</sequence>
<reference evidence="1 2" key="1">
    <citation type="submission" date="2020-05" db="EMBL/GenBank/DDBJ databases">
        <title>DNA-SIP metagenomic assembled genomes.</title>
        <authorList>
            <person name="Yu J."/>
        </authorList>
    </citation>
    <scope>NUCLEOTIDE SEQUENCE [LARGE SCALE GENOMIC DNA]</scope>
    <source>
        <strain evidence="1">Bin5.27</strain>
    </source>
</reference>
<protein>
    <submittedName>
        <fullName evidence="1">Uncharacterized protein</fullName>
    </submittedName>
</protein>
<proteinExistence type="predicted"/>
<evidence type="ECO:0000313" key="2">
    <source>
        <dbReference type="Proteomes" id="UP000574690"/>
    </source>
</evidence>
<dbReference type="EMBL" id="JABFXE010000451">
    <property type="protein sequence ID" value="NUQ88958.1"/>
    <property type="molecule type" value="Genomic_DNA"/>
</dbReference>
<comment type="caution">
    <text evidence="1">The sequence shown here is derived from an EMBL/GenBank/DDBJ whole genome shotgun (WGS) entry which is preliminary data.</text>
</comment>
<evidence type="ECO:0000313" key="1">
    <source>
        <dbReference type="EMBL" id="NUQ88958.1"/>
    </source>
</evidence>
<accession>A0A850C6Q7</accession>
<dbReference type="Proteomes" id="UP000574690">
    <property type="component" value="Unassembled WGS sequence"/>
</dbReference>